<proteinExistence type="inferred from homology"/>
<feature type="transmembrane region" description="Helical" evidence="10">
    <location>
        <begin position="33"/>
        <end position="55"/>
    </location>
</feature>
<evidence type="ECO:0000256" key="10">
    <source>
        <dbReference type="RuleBase" id="RU363063"/>
    </source>
</evidence>
<dbReference type="FunFam" id="3.90.550.50:FF:000072">
    <property type="entry name" value="Hexosyltransferase"/>
    <property type="match status" value="1"/>
</dbReference>
<keyword evidence="8 10" id="KW-0333">Golgi apparatus</keyword>
<dbReference type="EMBL" id="LRGB01002443">
    <property type="protein sequence ID" value="KZS07697.1"/>
    <property type="molecule type" value="Genomic_DNA"/>
</dbReference>
<evidence type="ECO:0000256" key="2">
    <source>
        <dbReference type="ARBA" id="ARBA00008661"/>
    </source>
</evidence>
<evidence type="ECO:0000313" key="11">
    <source>
        <dbReference type="EMBL" id="KZS07697.1"/>
    </source>
</evidence>
<sequence length="505" mass="57956">MSFVFRNNKASTVTRVKHWKTIMVHCLNSQLSFTSVGLVFAFCCVVYFTFLYPLINVFHAEKQMVAPKTDQMANSNRTTTITTLLKEKQILKIDVEMCEAQVKTLVNSLQGEKRNELATSTFEEKLKLCEKQRWVENQETDKMAEKLQEEKKILEANATLYREFFNHVASSLRNVPYTGVEKYIRYSVARLGLLPLGNAKPIKPEFGPVINDVLSFNYPIAITPCPENVNQSVFIPVISAPDNFDKRRMIRQTWTKHLMDVCERGHLGSARFAFVLGMTENNVTQGKIEEESKNFGDIIQIEMSDFYRNLPFKMAGLFNWLHKNCAKVDFVFKVDDDVYVNVHNLAQFIHAFYNRSGNTVFGRANWSAPGRAGKWNITFEEWPWRQNPAYFSGPAYLIHHTAIEPLLAASQTTPMMPFEDVYFTGICTEKAGLTKKFSNSVLSLHGIPSVCDLRLIIAWVATDHMLDLHTITDQFYRNATQCIVKHPNGITSTFYYTEPVEFKFT</sequence>
<dbReference type="GO" id="GO:0016758">
    <property type="term" value="F:hexosyltransferase activity"/>
    <property type="evidence" value="ECO:0007669"/>
    <property type="project" value="InterPro"/>
</dbReference>
<comment type="subcellular location">
    <subcellularLocation>
        <location evidence="1 10">Golgi apparatus membrane</location>
        <topology evidence="1 10">Single-pass type II membrane protein</topology>
    </subcellularLocation>
</comment>
<dbReference type="Proteomes" id="UP000076858">
    <property type="component" value="Unassembled WGS sequence"/>
</dbReference>
<comment type="caution">
    <text evidence="11">The sequence shown here is derived from an EMBL/GenBank/DDBJ whole genome shotgun (WGS) entry which is preliminary data.</text>
</comment>
<dbReference type="GO" id="GO:0000139">
    <property type="term" value="C:Golgi membrane"/>
    <property type="evidence" value="ECO:0007669"/>
    <property type="project" value="UniProtKB-SubCell"/>
</dbReference>
<keyword evidence="6 10" id="KW-0735">Signal-anchor</keyword>
<evidence type="ECO:0000256" key="7">
    <source>
        <dbReference type="ARBA" id="ARBA00022989"/>
    </source>
</evidence>
<evidence type="ECO:0000256" key="4">
    <source>
        <dbReference type="ARBA" id="ARBA00022679"/>
    </source>
</evidence>
<dbReference type="OrthoDB" id="2139606at2759"/>
<comment type="similarity">
    <text evidence="2 10">Belongs to the glycosyltransferase 31 family.</text>
</comment>
<organism evidence="11 12">
    <name type="scientific">Daphnia magna</name>
    <dbReference type="NCBI Taxonomy" id="35525"/>
    <lineage>
        <taxon>Eukaryota</taxon>
        <taxon>Metazoa</taxon>
        <taxon>Ecdysozoa</taxon>
        <taxon>Arthropoda</taxon>
        <taxon>Crustacea</taxon>
        <taxon>Branchiopoda</taxon>
        <taxon>Diplostraca</taxon>
        <taxon>Cladocera</taxon>
        <taxon>Anomopoda</taxon>
        <taxon>Daphniidae</taxon>
        <taxon>Daphnia</taxon>
    </lineage>
</organism>
<accession>A0A164QF76</accession>
<keyword evidence="12" id="KW-1185">Reference proteome</keyword>
<protein>
    <recommendedName>
        <fullName evidence="10">Hexosyltransferase</fullName>
        <ecNumber evidence="10">2.4.1.-</ecNumber>
    </recommendedName>
</protein>
<dbReference type="Gene3D" id="3.90.550.50">
    <property type="match status" value="1"/>
</dbReference>
<evidence type="ECO:0000256" key="8">
    <source>
        <dbReference type="ARBA" id="ARBA00023034"/>
    </source>
</evidence>
<dbReference type="STRING" id="35525.A0A164QF76"/>
<dbReference type="PANTHER" id="PTHR11214:SF334">
    <property type="entry name" value="HEXOSYLTRANSFERASE"/>
    <property type="match status" value="1"/>
</dbReference>
<reference evidence="11 12" key="1">
    <citation type="submission" date="2016-03" db="EMBL/GenBank/DDBJ databases">
        <title>EvidentialGene: Evidence-directed Construction of Genes on Genomes.</title>
        <authorList>
            <person name="Gilbert D.G."/>
            <person name="Choi J.-H."/>
            <person name="Mockaitis K."/>
            <person name="Colbourne J."/>
            <person name="Pfrender M."/>
        </authorList>
    </citation>
    <scope>NUCLEOTIDE SEQUENCE [LARGE SCALE GENOMIC DNA]</scope>
    <source>
        <strain evidence="11 12">Xinb3</strain>
        <tissue evidence="11">Complete organism</tissue>
    </source>
</reference>
<keyword evidence="9 10" id="KW-0472">Membrane</keyword>
<evidence type="ECO:0000256" key="6">
    <source>
        <dbReference type="ARBA" id="ARBA00022968"/>
    </source>
</evidence>
<evidence type="ECO:0000256" key="5">
    <source>
        <dbReference type="ARBA" id="ARBA00022692"/>
    </source>
</evidence>
<gene>
    <name evidence="11" type="ORF">APZ42_028534</name>
</gene>
<evidence type="ECO:0000256" key="3">
    <source>
        <dbReference type="ARBA" id="ARBA00022676"/>
    </source>
</evidence>
<dbReference type="EC" id="2.4.1.-" evidence="10"/>
<keyword evidence="3 10" id="KW-0328">Glycosyltransferase</keyword>
<dbReference type="InterPro" id="IPR002659">
    <property type="entry name" value="Glyco_trans_31"/>
</dbReference>
<dbReference type="GO" id="GO:0006493">
    <property type="term" value="P:protein O-linked glycosylation"/>
    <property type="evidence" value="ECO:0007669"/>
    <property type="project" value="TreeGrafter"/>
</dbReference>
<dbReference type="Pfam" id="PF01762">
    <property type="entry name" value="Galactosyl_T"/>
    <property type="match status" value="1"/>
</dbReference>
<evidence type="ECO:0000313" key="12">
    <source>
        <dbReference type="Proteomes" id="UP000076858"/>
    </source>
</evidence>
<keyword evidence="4 11" id="KW-0808">Transferase</keyword>
<evidence type="ECO:0000256" key="9">
    <source>
        <dbReference type="ARBA" id="ARBA00023136"/>
    </source>
</evidence>
<evidence type="ECO:0000256" key="1">
    <source>
        <dbReference type="ARBA" id="ARBA00004323"/>
    </source>
</evidence>
<dbReference type="PANTHER" id="PTHR11214">
    <property type="entry name" value="BETA-1,3-N-ACETYLGLUCOSAMINYLTRANSFERASE"/>
    <property type="match status" value="1"/>
</dbReference>
<keyword evidence="7 10" id="KW-1133">Transmembrane helix</keyword>
<keyword evidence="5 10" id="KW-0812">Transmembrane</keyword>
<name>A0A164QF76_9CRUS</name>
<dbReference type="AlphaFoldDB" id="A0A164QF76"/>